<gene>
    <name evidence="2" type="ORF">ESOMN_v1c03230</name>
</gene>
<dbReference type="GO" id="GO:1901135">
    <property type="term" value="P:carbohydrate derivative metabolic process"/>
    <property type="evidence" value="ECO:0007669"/>
    <property type="project" value="InterPro"/>
</dbReference>
<dbReference type="Gene3D" id="1.10.10.10">
    <property type="entry name" value="Winged helix-like DNA-binding domain superfamily/Winged helix DNA-binding domain"/>
    <property type="match status" value="1"/>
</dbReference>
<feature type="domain" description="HTH rpiR-type" evidence="1">
    <location>
        <begin position="1"/>
        <end position="78"/>
    </location>
</feature>
<dbReference type="SUPFAM" id="SSF46689">
    <property type="entry name" value="Homeodomain-like"/>
    <property type="match status" value="1"/>
</dbReference>
<dbReference type="AlphaFoldDB" id="A0A2K8NXZ3"/>
<dbReference type="PANTHER" id="PTHR30514">
    <property type="entry name" value="GLUCOKINASE"/>
    <property type="match status" value="1"/>
</dbReference>
<accession>A0A2K8NXZ3</accession>
<dbReference type="GO" id="GO:0097367">
    <property type="term" value="F:carbohydrate derivative binding"/>
    <property type="evidence" value="ECO:0007669"/>
    <property type="project" value="InterPro"/>
</dbReference>
<evidence type="ECO:0000313" key="2">
    <source>
        <dbReference type="EMBL" id="ATZ18705.1"/>
    </source>
</evidence>
<dbReference type="InterPro" id="IPR047640">
    <property type="entry name" value="RpiR-like"/>
</dbReference>
<dbReference type="InterPro" id="IPR009057">
    <property type="entry name" value="Homeodomain-like_sf"/>
</dbReference>
<dbReference type="EMBL" id="CP024965">
    <property type="protein sequence ID" value="ATZ18705.1"/>
    <property type="molecule type" value="Genomic_DNA"/>
</dbReference>
<dbReference type="KEGG" id="esx:ESOMN_v1c03230"/>
<dbReference type="InterPro" id="IPR000281">
    <property type="entry name" value="HTH_RpiR"/>
</dbReference>
<dbReference type="Gene3D" id="3.40.50.10490">
    <property type="entry name" value="Glucose-6-phosphate isomerase like protein, domain 1"/>
    <property type="match status" value="1"/>
</dbReference>
<evidence type="ECO:0000259" key="1">
    <source>
        <dbReference type="PROSITE" id="PS51071"/>
    </source>
</evidence>
<dbReference type="RefSeq" id="WP_024863228.1">
    <property type="nucleotide sequence ID" value="NZ_CP024965.1"/>
</dbReference>
<dbReference type="Pfam" id="PF01418">
    <property type="entry name" value="HTH_6"/>
    <property type="match status" value="1"/>
</dbReference>
<proteinExistence type="predicted"/>
<organism evidence="2 3">
    <name type="scientific">Williamsoniiplasma somnilux</name>
    <dbReference type="NCBI Taxonomy" id="215578"/>
    <lineage>
        <taxon>Bacteria</taxon>
        <taxon>Bacillati</taxon>
        <taxon>Mycoplasmatota</taxon>
        <taxon>Mollicutes</taxon>
        <taxon>Entomoplasmatales</taxon>
        <taxon>Williamsoniiplasma</taxon>
    </lineage>
</organism>
<dbReference type="GO" id="GO:0003700">
    <property type="term" value="F:DNA-binding transcription factor activity"/>
    <property type="evidence" value="ECO:0007669"/>
    <property type="project" value="InterPro"/>
</dbReference>
<sequence length="254" mass="29679">MDIIKKIKDIVINTNNSVNISIANYILNKGENILNQNIKYVANKCNVSTASVVRFCKILNLEGFNELKYYLKNQNKPIKEYKRVDLKSTNDFLVAYKQIKKESFHSIIELSSELFSLKNKIKESRNIYIFCLNVAYNASKSFVQRMRSFDSNIFLESDPSSIEWYIDLLQPNDLVIFVTLSGENAMLLKYSKFINNKAQTILISGNDSPIKKFVNKSIIFNNKESELWDVYSLRSQSLQHIWDFVYYNFYSENV</sequence>
<dbReference type="SUPFAM" id="SSF53697">
    <property type="entry name" value="SIS domain"/>
    <property type="match status" value="1"/>
</dbReference>
<dbReference type="PROSITE" id="PS51071">
    <property type="entry name" value="HTH_RPIR"/>
    <property type="match status" value="1"/>
</dbReference>
<dbReference type="Proteomes" id="UP000232230">
    <property type="component" value="Chromosome"/>
</dbReference>
<protein>
    <submittedName>
        <fullName evidence="2">RpiR family transcriptional regulator</fullName>
    </submittedName>
</protein>
<dbReference type="InterPro" id="IPR036388">
    <property type="entry name" value="WH-like_DNA-bd_sf"/>
</dbReference>
<keyword evidence="3" id="KW-1185">Reference proteome</keyword>
<dbReference type="PANTHER" id="PTHR30514:SF10">
    <property type="entry name" value="MURR_RPIR FAMILY TRANSCRIPTIONAL REGULATOR"/>
    <property type="match status" value="1"/>
</dbReference>
<reference evidence="2 3" key="1">
    <citation type="submission" date="2017-11" db="EMBL/GenBank/DDBJ databases">
        <title>Genome sequence of Entomoplasma somnilux PYAN-1 (ATCC 49194).</title>
        <authorList>
            <person name="Lo W.-S."/>
            <person name="Gasparich G.E."/>
            <person name="Kuo C.-H."/>
        </authorList>
    </citation>
    <scope>NUCLEOTIDE SEQUENCE [LARGE SCALE GENOMIC DNA]</scope>
    <source>
        <strain evidence="2 3">PYAN-1</strain>
    </source>
</reference>
<dbReference type="GO" id="GO:0003677">
    <property type="term" value="F:DNA binding"/>
    <property type="evidence" value="ECO:0007669"/>
    <property type="project" value="InterPro"/>
</dbReference>
<evidence type="ECO:0000313" key="3">
    <source>
        <dbReference type="Proteomes" id="UP000232230"/>
    </source>
</evidence>
<name>A0A2K8NXZ3_9MOLU</name>
<dbReference type="InterPro" id="IPR046348">
    <property type="entry name" value="SIS_dom_sf"/>
</dbReference>